<sequence length="131" mass="15780">MIFISCPFCVHIPIHIINIIGNLKHYININKLILAININLFLKSTYFKNFYYKKYKLHYVTMWHINIIFYKLLETFVVTSTIVKLRFKIIKNVKDFINYFFSCYLLFFNSFLFRIKGKNTVAVKNIFITGK</sequence>
<reference evidence="2 3" key="1">
    <citation type="submission" date="2013-02" db="EMBL/GenBank/DDBJ databases">
        <title>The Genome Annotation of Plasmodium falciparum Vietnam Oak-Knoll (FVO).</title>
        <authorList>
            <consortium name="The Broad Institute Genome Sequencing Platform"/>
            <consortium name="The Broad Institute Genome Sequencing Center for Infectious Disease"/>
            <person name="Neafsey D."/>
            <person name="Hoffman S."/>
            <person name="Volkman S."/>
            <person name="Rosenthal P."/>
            <person name="Walker B."/>
            <person name="Young S.K."/>
            <person name="Zeng Q."/>
            <person name="Gargeya S."/>
            <person name="Fitzgerald M."/>
            <person name="Haas B."/>
            <person name="Abouelleil A."/>
            <person name="Allen A.W."/>
            <person name="Alvarado L."/>
            <person name="Arachchi H.M."/>
            <person name="Berlin A.M."/>
            <person name="Chapman S.B."/>
            <person name="Gainer-Dewar J."/>
            <person name="Goldberg J."/>
            <person name="Griggs A."/>
            <person name="Gujja S."/>
            <person name="Hansen M."/>
            <person name="Howarth C."/>
            <person name="Imamovic A."/>
            <person name="Ireland A."/>
            <person name="Larimer J."/>
            <person name="McCowan C."/>
            <person name="Murphy C."/>
            <person name="Pearson M."/>
            <person name="Poon T.W."/>
            <person name="Priest M."/>
            <person name="Roberts A."/>
            <person name="Saif S."/>
            <person name="Shea T."/>
            <person name="Sisk P."/>
            <person name="Sykes S."/>
            <person name="Wortman J."/>
            <person name="Nusbaum C."/>
            <person name="Birren B."/>
        </authorList>
    </citation>
    <scope>NUCLEOTIDE SEQUENCE [LARGE SCALE GENOMIC DNA]</scope>
    <source>
        <strain evidence="3">Vietnam Oak-Knoll (FVO)</strain>
    </source>
</reference>
<name>A0A024UWT9_PLAFA</name>
<reference evidence="2 3" key="2">
    <citation type="submission" date="2013-02" db="EMBL/GenBank/DDBJ databases">
        <title>The Genome Sequence of Plasmodium falciparum Vietnam Oak-Knoll (FVO).</title>
        <authorList>
            <consortium name="The Broad Institute Genome Sequencing Platform"/>
            <consortium name="The Broad Institute Genome Sequencing Center for Infectious Disease"/>
            <person name="Neafsey D."/>
            <person name="Cheeseman I."/>
            <person name="Volkman S."/>
            <person name="Adams J."/>
            <person name="Walker B."/>
            <person name="Young S.K."/>
            <person name="Zeng Q."/>
            <person name="Gargeya S."/>
            <person name="Fitzgerald M."/>
            <person name="Haas B."/>
            <person name="Abouelleil A."/>
            <person name="Alvarado L."/>
            <person name="Arachchi H.M."/>
            <person name="Berlin A.M."/>
            <person name="Chapman S.B."/>
            <person name="Dewar J."/>
            <person name="Goldberg J."/>
            <person name="Griggs A."/>
            <person name="Gujja S."/>
            <person name="Hansen M."/>
            <person name="Howarth C."/>
            <person name="Imamovic A."/>
            <person name="Larimer J."/>
            <person name="McCowan C."/>
            <person name="Murphy C."/>
            <person name="Neiman D."/>
            <person name="Pearson M."/>
            <person name="Priest M."/>
            <person name="Roberts A."/>
            <person name="Saif S."/>
            <person name="Shea T."/>
            <person name="Sisk P."/>
            <person name="Sykes S."/>
            <person name="Wortman J."/>
            <person name="Nusbaum C."/>
            <person name="Birren B."/>
        </authorList>
    </citation>
    <scope>NUCLEOTIDE SEQUENCE [LARGE SCALE GENOMIC DNA]</scope>
    <source>
        <strain evidence="3">Vietnam Oak-Knoll (FVO)</strain>
    </source>
</reference>
<dbReference type="Proteomes" id="UP000030690">
    <property type="component" value="Unassembled WGS sequence"/>
</dbReference>
<evidence type="ECO:0000313" key="3">
    <source>
        <dbReference type="Proteomes" id="UP000030690"/>
    </source>
</evidence>
<evidence type="ECO:0000256" key="1">
    <source>
        <dbReference type="SAM" id="Phobius"/>
    </source>
</evidence>
<organism evidence="2 3">
    <name type="scientific">Plasmodium falciparum Vietnam Oak-Knoll</name>
    <name type="common">FVO</name>
    <dbReference type="NCBI Taxonomy" id="1036723"/>
    <lineage>
        <taxon>Eukaryota</taxon>
        <taxon>Sar</taxon>
        <taxon>Alveolata</taxon>
        <taxon>Apicomplexa</taxon>
        <taxon>Aconoidasida</taxon>
        <taxon>Haemosporida</taxon>
        <taxon>Plasmodiidae</taxon>
        <taxon>Plasmodium</taxon>
        <taxon>Plasmodium (Laverania)</taxon>
    </lineage>
</organism>
<keyword evidence="1" id="KW-0472">Membrane</keyword>
<feature type="transmembrane region" description="Helical" evidence="1">
    <location>
        <begin position="96"/>
        <end position="115"/>
    </location>
</feature>
<proteinExistence type="predicted"/>
<evidence type="ECO:0000313" key="2">
    <source>
        <dbReference type="EMBL" id="ETW15091.1"/>
    </source>
</evidence>
<protein>
    <submittedName>
        <fullName evidence="2">Uncharacterized protein</fullName>
    </submittedName>
</protein>
<keyword evidence="1" id="KW-0812">Transmembrane</keyword>
<dbReference type="EMBL" id="KI925293">
    <property type="protein sequence ID" value="ETW15091.1"/>
    <property type="molecule type" value="Genomic_DNA"/>
</dbReference>
<keyword evidence="1" id="KW-1133">Transmembrane helix</keyword>
<dbReference type="AlphaFoldDB" id="A0A024UWT9"/>
<accession>A0A024UWT9</accession>
<gene>
    <name evidence="2" type="ORF">PFFVO_05995</name>
</gene>
<feature type="transmembrane region" description="Helical" evidence="1">
    <location>
        <begin position="63"/>
        <end position="84"/>
    </location>
</feature>